<dbReference type="InterPro" id="IPR038657">
    <property type="entry name" value="Ribosomal_bL19_sf"/>
</dbReference>
<evidence type="ECO:0000313" key="4">
    <source>
        <dbReference type="EMBL" id="AYC64766.1"/>
    </source>
</evidence>
<dbReference type="InterPro" id="IPR001857">
    <property type="entry name" value="Ribosomal_bL19"/>
</dbReference>
<dbReference type="AlphaFoldDB" id="A0A386AZ97"/>
<name>A0A386AZ97_9CHLO</name>
<keyword evidence="2 4" id="KW-0689">Ribosomal protein</keyword>
<evidence type="ECO:0000256" key="3">
    <source>
        <dbReference type="ARBA" id="ARBA00023274"/>
    </source>
</evidence>
<dbReference type="Gene3D" id="2.30.30.790">
    <property type="match status" value="1"/>
</dbReference>
<gene>
    <name evidence="4" type="primary">rpl19</name>
</gene>
<accession>A0A386AZ97</accession>
<evidence type="ECO:0000256" key="1">
    <source>
        <dbReference type="ARBA" id="ARBA00005781"/>
    </source>
</evidence>
<keyword evidence="4" id="KW-0934">Plastid</keyword>
<keyword evidence="4" id="KW-0150">Chloroplast</keyword>
<comment type="similarity">
    <text evidence="1">Belongs to the bacterial ribosomal protein bL19 family.</text>
</comment>
<evidence type="ECO:0000256" key="2">
    <source>
        <dbReference type="ARBA" id="ARBA00022980"/>
    </source>
</evidence>
<dbReference type="PANTHER" id="PTHR15680">
    <property type="entry name" value="RIBOSOMAL PROTEIN L19"/>
    <property type="match status" value="1"/>
</dbReference>
<protein>
    <submittedName>
        <fullName evidence="4">Ribosomal protein L19</fullName>
    </submittedName>
</protein>
<dbReference type="PANTHER" id="PTHR15680:SF9">
    <property type="entry name" value="LARGE RIBOSOMAL SUBUNIT PROTEIN BL19M"/>
    <property type="match status" value="1"/>
</dbReference>
<keyword evidence="3" id="KW-0687">Ribonucleoprotein</keyword>
<dbReference type="SUPFAM" id="SSF50104">
    <property type="entry name" value="Translation proteins SH3-like domain"/>
    <property type="match status" value="1"/>
</dbReference>
<dbReference type="GO" id="GO:1990904">
    <property type="term" value="C:ribonucleoprotein complex"/>
    <property type="evidence" value="ECO:0007669"/>
    <property type="project" value="UniProtKB-KW"/>
</dbReference>
<dbReference type="Pfam" id="PF01245">
    <property type="entry name" value="Ribosomal_L19"/>
    <property type="match status" value="1"/>
</dbReference>
<organism evidence="4">
    <name type="scientific">Boodleopsis sp. FL1161</name>
    <dbReference type="NCBI Taxonomy" id="2364084"/>
    <lineage>
        <taxon>Eukaryota</taxon>
        <taxon>Viridiplantae</taxon>
        <taxon>Chlorophyta</taxon>
        <taxon>core chlorophytes</taxon>
        <taxon>Ulvophyceae</taxon>
        <taxon>TCBD clade</taxon>
        <taxon>Bryopsidales</taxon>
        <taxon>Halimedineae</taxon>
        <taxon>Halimedaceae</taxon>
        <taxon>Rhipileae</taxon>
        <taxon>Boodleopsis</taxon>
    </lineage>
</organism>
<dbReference type="GO" id="GO:0005840">
    <property type="term" value="C:ribosome"/>
    <property type="evidence" value="ECO:0007669"/>
    <property type="project" value="UniProtKB-KW"/>
</dbReference>
<dbReference type="GO" id="GO:0003735">
    <property type="term" value="F:structural constituent of ribosome"/>
    <property type="evidence" value="ECO:0007669"/>
    <property type="project" value="InterPro"/>
</dbReference>
<reference evidence="4" key="1">
    <citation type="submission" date="2018-07" db="EMBL/GenBank/DDBJ databases">
        <authorList>
            <person name="Quirk P.G."/>
            <person name="Krulwich T.A."/>
        </authorList>
    </citation>
    <scope>NUCLEOTIDE SEQUENCE</scope>
</reference>
<dbReference type="EMBL" id="MH591102">
    <property type="protein sequence ID" value="AYC64766.1"/>
    <property type="molecule type" value="Genomic_DNA"/>
</dbReference>
<geneLocation type="chloroplast" evidence="4"/>
<reference evidence="4" key="2">
    <citation type="journal article" date="2019" name="Mol. Phylogenet. Evol.">
        <title>Reassessment of the classification of bryopsidales (chlorophyta) based on chloroplast phylogenomic analyses.</title>
        <authorList>
            <person name="Cremen M.C."/>
            <person name="Leliaert F."/>
            <person name="West J."/>
            <person name="Lam D.W."/>
            <person name="Shimada S."/>
            <person name="Lopez-Bautista J.M."/>
            <person name="Verbruggen H."/>
        </authorList>
    </citation>
    <scope>NUCLEOTIDE SEQUENCE</scope>
</reference>
<proteinExistence type="inferred from homology"/>
<dbReference type="InterPro" id="IPR008991">
    <property type="entry name" value="Translation_prot_SH3-like_sf"/>
</dbReference>
<dbReference type="GO" id="GO:0006412">
    <property type="term" value="P:translation"/>
    <property type="evidence" value="ECO:0007669"/>
    <property type="project" value="InterPro"/>
</dbReference>
<sequence length="109" mass="13220">MISKQYFLHHFDKKNFRILENFSIGDLIKVGFSIQENEKKRIQFFEGMIIAINGHYLRKKITLRKLGIERVFCCQNIQLKSLKTLKLQKFRKSKLYYLRNILGKKFYKI</sequence>